<evidence type="ECO:0000259" key="2">
    <source>
        <dbReference type="Pfam" id="PF08332"/>
    </source>
</evidence>
<keyword evidence="1" id="KW-0732">Signal</keyword>
<feature type="domain" description="Calcium/calmodulin-dependent protein kinase II association-domain" evidence="2">
    <location>
        <begin position="25"/>
        <end position="138"/>
    </location>
</feature>
<dbReference type="SUPFAM" id="SSF54427">
    <property type="entry name" value="NTF2-like"/>
    <property type="match status" value="1"/>
</dbReference>
<protein>
    <recommendedName>
        <fullName evidence="2">Calcium/calmodulin-dependent protein kinase II association-domain domain-containing protein</fullName>
    </recommendedName>
</protein>
<reference evidence="4" key="1">
    <citation type="journal article" date="2019" name="Int. J. Syst. Evol. Microbiol.">
        <title>The Global Catalogue of Microorganisms (GCM) 10K type strain sequencing project: providing services to taxonomists for standard genome sequencing and annotation.</title>
        <authorList>
            <consortium name="The Broad Institute Genomics Platform"/>
            <consortium name="The Broad Institute Genome Sequencing Center for Infectious Disease"/>
            <person name="Wu L."/>
            <person name="Ma J."/>
        </authorList>
    </citation>
    <scope>NUCLEOTIDE SEQUENCE [LARGE SCALE GENOMIC DNA]</scope>
    <source>
        <strain evidence="4">NBRC 110044</strain>
    </source>
</reference>
<feature type="chain" id="PRO_5045127548" description="Calcium/calmodulin-dependent protein kinase II association-domain domain-containing protein" evidence="1">
    <location>
        <begin position="19"/>
        <end position="142"/>
    </location>
</feature>
<dbReference type="Proteomes" id="UP001156706">
    <property type="component" value="Unassembled WGS sequence"/>
</dbReference>
<accession>A0ABQ5YEH4</accession>
<feature type="signal peptide" evidence="1">
    <location>
        <begin position="1"/>
        <end position="18"/>
    </location>
</feature>
<comment type="caution">
    <text evidence="3">The sequence shown here is derived from an EMBL/GenBank/DDBJ whole genome shotgun (WGS) entry which is preliminary data.</text>
</comment>
<evidence type="ECO:0000256" key="1">
    <source>
        <dbReference type="SAM" id="SignalP"/>
    </source>
</evidence>
<keyword evidence="4" id="KW-1185">Reference proteome</keyword>
<dbReference type="EMBL" id="BSOG01000002">
    <property type="protein sequence ID" value="GLR12883.1"/>
    <property type="molecule type" value="Genomic_DNA"/>
</dbReference>
<dbReference type="RefSeq" id="WP_284196013.1">
    <property type="nucleotide sequence ID" value="NZ_BSOG01000002.1"/>
</dbReference>
<organism evidence="3 4">
    <name type="scientific">Chitinimonas prasina</name>
    <dbReference type="NCBI Taxonomy" id="1434937"/>
    <lineage>
        <taxon>Bacteria</taxon>
        <taxon>Pseudomonadati</taxon>
        <taxon>Pseudomonadota</taxon>
        <taxon>Betaproteobacteria</taxon>
        <taxon>Neisseriales</taxon>
        <taxon>Chitinibacteraceae</taxon>
        <taxon>Chitinimonas</taxon>
    </lineage>
</organism>
<dbReference type="Pfam" id="PF08332">
    <property type="entry name" value="CaMKII_AD"/>
    <property type="match status" value="1"/>
</dbReference>
<gene>
    <name evidence="3" type="ORF">GCM10007907_16730</name>
</gene>
<sequence length="142" mass="15711">MKALALMLSLTMSGHALADNTPSQTLEDFLAAIPKEDRATVVRTLDAKAQIYESGYVEQSRDEYLSHHFAADAEFARAATSKVLRRNTTQSGDTAVIWSETVTEGSLKGKPIKHFGTETVVLKQIDGAWRIIHVHWSSRKPS</sequence>
<evidence type="ECO:0000313" key="4">
    <source>
        <dbReference type="Proteomes" id="UP001156706"/>
    </source>
</evidence>
<evidence type="ECO:0000313" key="3">
    <source>
        <dbReference type="EMBL" id="GLR12883.1"/>
    </source>
</evidence>
<proteinExistence type="predicted"/>
<dbReference type="InterPro" id="IPR032710">
    <property type="entry name" value="NTF2-like_dom_sf"/>
</dbReference>
<dbReference type="InterPro" id="IPR013543">
    <property type="entry name" value="Ca/CaM-dep_prot_kinase-assoc"/>
</dbReference>
<dbReference type="Gene3D" id="3.10.450.50">
    <property type="match status" value="1"/>
</dbReference>
<name>A0ABQ5YEH4_9NEIS</name>